<dbReference type="SUPFAM" id="SSF52047">
    <property type="entry name" value="RNI-like"/>
    <property type="match status" value="1"/>
</dbReference>
<accession>A0ABX0UDJ6</accession>
<dbReference type="InterPro" id="IPR032675">
    <property type="entry name" value="LRR_dom_sf"/>
</dbReference>
<keyword evidence="1" id="KW-1133">Transmembrane helix</keyword>
<dbReference type="InterPro" id="IPR036909">
    <property type="entry name" value="Cyt_c-like_dom_sf"/>
</dbReference>
<dbReference type="RefSeq" id="WP_167186707.1">
    <property type="nucleotide sequence ID" value="NZ_JAASQL010000001.1"/>
</dbReference>
<feature type="transmembrane region" description="Helical" evidence="1">
    <location>
        <begin position="113"/>
        <end position="134"/>
    </location>
</feature>
<dbReference type="PANTHER" id="PTHR35889">
    <property type="entry name" value="CYCLOINULO-OLIGOSACCHARIDE FRUCTANOTRANSFERASE-RELATED"/>
    <property type="match status" value="1"/>
</dbReference>
<dbReference type="Gene3D" id="3.80.10.10">
    <property type="entry name" value="Ribonuclease Inhibitor"/>
    <property type="match status" value="1"/>
</dbReference>
<feature type="transmembrane region" description="Helical" evidence="1">
    <location>
        <begin position="17"/>
        <end position="35"/>
    </location>
</feature>
<dbReference type="Proteomes" id="UP000745859">
    <property type="component" value="Unassembled WGS sequence"/>
</dbReference>
<feature type="domain" description="DUF2231" evidence="3">
    <location>
        <begin position="14"/>
        <end position="138"/>
    </location>
</feature>
<reference evidence="4 5" key="1">
    <citation type="submission" date="2020-03" db="EMBL/GenBank/DDBJ databases">
        <title>Genomic Encyclopedia of Type Strains, Phase IV (KMG-IV): sequencing the most valuable type-strain genomes for metagenomic binning, comparative biology and taxonomic classification.</title>
        <authorList>
            <person name="Goeker M."/>
        </authorList>
    </citation>
    <scope>NUCLEOTIDE SEQUENCE [LARGE SCALE GENOMIC DNA]</scope>
    <source>
        <strain evidence="4 5">DSM 101599</strain>
    </source>
</reference>
<protein>
    <submittedName>
        <fullName evidence="4">Membrane protein</fullName>
    </submittedName>
</protein>
<gene>
    <name evidence="4" type="ORF">FHR24_001680</name>
</gene>
<keyword evidence="1" id="KW-0812">Transmembrane</keyword>
<keyword evidence="1" id="KW-0472">Membrane</keyword>
<evidence type="ECO:0000259" key="2">
    <source>
        <dbReference type="Pfam" id="PF07635"/>
    </source>
</evidence>
<proteinExistence type="predicted"/>
<evidence type="ECO:0000313" key="5">
    <source>
        <dbReference type="Proteomes" id="UP000745859"/>
    </source>
</evidence>
<dbReference type="InterPro" id="IPR011429">
    <property type="entry name" value="Cyt_c_Planctomycete-type"/>
</dbReference>
<organism evidence="4 5">
    <name type="scientific">Wenyingzhuangia heitensis</name>
    <dbReference type="NCBI Taxonomy" id="1487859"/>
    <lineage>
        <taxon>Bacteria</taxon>
        <taxon>Pseudomonadati</taxon>
        <taxon>Bacteroidota</taxon>
        <taxon>Flavobacteriia</taxon>
        <taxon>Flavobacteriales</taxon>
        <taxon>Flavobacteriaceae</taxon>
        <taxon>Wenyingzhuangia</taxon>
    </lineage>
</organism>
<sequence length="459" mass="51080">MNEVPDIVFFLGRFHPLIVHLPIGFIMFAFLLEILSKWKNLKELRAAIPYALLFGAITAAKACLLGYMLASSGEYDGPMLDGHFWFGIATTTFTLIAWLISIDKIKFIKLKGFKANIATLTFLVVLISVTGHYGGNLTHGADYLTKYAPFGEKPEKTAPPKTVNDVVLFDHVIYPILEEKCMSCHNPSKKKGGLSLNNAENILKGGKKGLAIVPGDLKESGVFHRVTLAHDDKEFMPPDGKTPLTEEEISLLSFWIKSAKADFTVKLVASEEKDEILKTALAYLNLGEHAKETLPTVQPADSTAVVRLANAGFTIRELVYDSGIYDVVLPTKTSKTSEETTKLLEQLAVIKDNVLWLSLQDNQVTDTHLKTIAQFKNLRQLYLNKNAITDKGIEELKAIETLKSLNLYGTEVSKESFASLLNFKSLQNVYVWKTKVTDKDIEEFKQKNATVKLHLGVTK</sequence>
<feature type="transmembrane region" description="Helical" evidence="1">
    <location>
        <begin position="82"/>
        <end position="101"/>
    </location>
</feature>
<dbReference type="PANTHER" id="PTHR35889:SF3">
    <property type="entry name" value="F-BOX DOMAIN-CONTAINING PROTEIN"/>
    <property type="match status" value="1"/>
</dbReference>
<feature type="domain" description="Cytochrome C Planctomycete-type" evidence="2">
    <location>
        <begin position="181"/>
        <end position="240"/>
    </location>
</feature>
<dbReference type="Pfam" id="PF09990">
    <property type="entry name" value="DUF2231"/>
    <property type="match status" value="1"/>
</dbReference>
<evidence type="ECO:0000259" key="3">
    <source>
        <dbReference type="Pfam" id="PF09990"/>
    </source>
</evidence>
<dbReference type="EMBL" id="JAASQL010000001">
    <property type="protein sequence ID" value="NIJ45241.1"/>
    <property type="molecule type" value="Genomic_DNA"/>
</dbReference>
<keyword evidence="5" id="KW-1185">Reference proteome</keyword>
<dbReference type="InterPro" id="IPR019251">
    <property type="entry name" value="DUF2231_TM"/>
</dbReference>
<name>A0ABX0UDJ6_9FLAO</name>
<feature type="transmembrane region" description="Helical" evidence="1">
    <location>
        <begin position="47"/>
        <end position="70"/>
    </location>
</feature>
<evidence type="ECO:0000313" key="4">
    <source>
        <dbReference type="EMBL" id="NIJ45241.1"/>
    </source>
</evidence>
<comment type="caution">
    <text evidence="4">The sequence shown here is derived from an EMBL/GenBank/DDBJ whole genome shotgun (WGS) entry which is preliminary data.</text>
</comment>
<evidence type="ECO:0000256" key="1">
    <source>
        <dbReference type="SAM" id="Phobius"/>
    </source>
</evidence>
<dbReference type="SUPFAM" id="SSF46626">
    <property type="entry name" value="Cytochrome c"/>
    <property type="match status" value="1"/>
</dbReference>
<dbReference type="Pfam" id="PF07635">
    <property type="entry name" value="PSCyt1"/>
    <property type="match status" value="1"/>
</dbReference>